<evidence type="ECO:0000313" key="1">
    <source>
        <dbReference type="EMBL" id="GAA5510505.1"/>
    </source>
</evidence>
<gene>
    <name evidence="1" type="ORF">Rcae01_06013</name>
</gene>
<dbReference type="RefSeq" id="WP_345688474.1">
    <property type="nucleotide sequence ID" value="NZ_BAABRO010000024.1"/>
</dbReference>
<dbReference type="Proteomes" id="UP001416858">
    <property type="component" value="Unassembled WGS sequence"/>
</dbReference>
<organism evidence="1 2">
    <name type="scientific">Novipirellula caenicola</name>
    <dbReference type="NCBI Taxonomy" id="1536901"/>
    <lineage>
        <taxon>Bacteria</taxon>
        <taxon>Pseudomonadati</taxon>
        <taxon>Planctomycetota</taxon>
        <taxon>Planctomycetia</taxon>
        <taxon>Pirellulales</taxon>
        <taxon>Pirellulaceae</taxon>
        <taxon>Novipirellula</taxon>
    </lineage>
</organism>
<dbReference type="EMBL" id="BAABRO010000024">
    <property type="protein sequence ID" value="GAA5510505.1"/>
    <property type="molecule type" value="Genomic_DNA"/>
</dbReference>
<sequence length="134" mass="13932">MIGIPRTAAMIGVLICAGCLPNIGPRTDQPPIAVSTSVPLDGVAETIQIQNLSAKPLFNVRIVGIRPSDATTGSATPIASLAPSQIVVVNWTSFGAWTAAPGDTIEVYADSYPDPVTSMIITNEQAAELGFPRD</sequence>
<comment type="caution">
    <text evidence="1">The sequence shown here is derived from an EMBL/GenBank/DDBJ whole genome shotgun (WGS) entry which is preliminary data.</text>
</comment>
<name>A0ABP9W129_9BACT</name>
<protein>
    <recommendedName>
        <fullName evidence="3">LTD domain-containing protein</fullName>
    </recommendedName>
</protein>
<evidence type="ECO:0000313" key="2">
    <source>
        <dbReference type="Proteomes" id="UP001416858"/>
    </source>
</evidence>
<evidence type="ECO:0008006" key="3">
    <source>
        <dbReference type="Google" id="ProtNLM"/>
    </source>
</evidence>
<accession>A0ABP9W129</accession>
<keyword evidence="2" id="KW-1185">Reference proteome</keyword>
<proteinExistence type="predicted"/>
<reference evidence="1 2" key="1">
    <citation type="submission" date="2024-02" db="EMBL/GenBank/DDBJ databases">
        <title>Rhodopirellula caenicola NBRC 110016.</title>
        <authorList>
            <person name="Ichikawa N."/>
            <person name="Katano-Makiyama Y."/>
            <person name="Hidaka K."/>
        </authorList>
    </citation>
    <scope>NUCLEOTIDE SEQUENCE [LARGE SCALE GENOMIC DNA]</scope>
    <source>
        <strain evidence="1 2">NBRC 110016</strain>
    </source>
</reference>